<feature type="compositionally biased region" description="Low complexity" evidence="6">
    <location>
        <begin position="1"/>
        <end position="11"/>
    </location>
</feature>
<organism evidence="8 9">
    <name type="scientific">Pseudo-nitzschia multistriata</name>
    <dbReference type="NCBI Taxonomy" id="183589"/>
    <lineage>
        <taxon>Eukaryota</taxon>
        <taxon>Sar</taxon>
        <taxon>Stramenopiles</taxon>
        <taxon>Ochrophyta</taxon>
        <taxon>Bacillariophyta</taxon>
        <taxon>Bacillariophyceae</taxon>
        <taxon>Bacillariophycidae</taxon>
        <taxon>Bacillariales</taxon>
        <taxon>Bacillariaceae</taxon>
        <taxon>Pseudo-nitzschia</taxon>
    </lineage>
</organism>
<dbReference type="EMBL" id="CAACVS010000652">
    <property type="protein sequence ID" value="VEU44598.1"/>
    <property type="molecule type" value="Genomic_DNA"/>
</dbReference>
<dbReference type="PROSITE" id="PS50059">
    <property type="entry name" value="FKBP_PPIASE"/>
    <property type="match status" value="1"/>
</dbReference>
<dbReference type="AlphaFoldDB" id="A0A448ZRD0"/>
<evidence type="ECO:0000256" key="3">
    <source>
        <dbReference type="ARBA" id="ARBA00023110"/>
    </source>
</evidence>
<feature type="non-terminal residue" evidence="8">
    <location>
        <position position="1"/>
    </location>
</feature>
<accession>A0A448ZRD0</accession>
<evidence type="ECO:0000256" key="5">
    <source>
        <dbReference type="PROSITE-ProRule" id="PRU00277"/>
    </source>
</evidence>
<feature type="domain" description="PPIase FKBP-type" evidence="7">
    <location>
        <begin position="56"/>
        <end position="148"/>
    </location>
</feature>
<dbReference type="InterPro" id="IPR046357">
    <property type="entry name" value="PPIase_dom_sf"/>
</dbReference>
<keyword evidence="3 5" id="KW-0697">Rotamase</keyword>
<dbReference type="Pfam" id="PF00254">
    <property type="entry name" value="FKBP_C"/>
    <property type="match status" value="1"/>
</dbReference>
<dbReference type="Proteomes" id="UP000291116">
    <property type="component" value="Unassembled WGS sequence"/>
</dbReference>
<evidence type="ECO:0000313" key="9">
    <source>
        <dbReference type="Proteomes" id="UP000291116"/>
    </source>
</evidence>
<dbReference type="InterPro" id="IPR001179">
    <property type="entry name" value="PPIase_FKBP_dom"/>
</dbReference>
<keyword evidence="9" id="KW-1185">Reference proteome</keyword>
<reference evidence="8 9" key="1">
    <citation type="submission" date="2019-01" db="EMBL/GenBank/DDBJ databases">
        <authorList>
            <person name="Ferrante I. M."/>
        </authorList>
    </citation>
    <scope>NUCLEOTIDE SEQUENCE [LARGE SCALE GENOMIC DNA]</scope>
    <source>
        <strain evidence="8 9">B856</strain>
    </source>
</reference>
<feature type="region of interest" description="Disordered" evidence="6">
    <location>
        <begin position="1"/>
        <end position="26"/>
    </location>
</feature>
<dbReference type="EC" id="5.2.1.8" evidence="2 5"/>
<dbReference type="SUPFAM" id="SSF54534">
    <property type="entry name" value="FKBP-like"/>
    <property type="match status" value="1"/>
</dbReference>
<keyword evidence="4 5" id="KW-0413">Isomerase</keyword>
<protein>
    <recommendedName>
        <fullName evidence="2 5">peptidylprolyl isomerase</fullName>
        <ecNumber evidence="2 5">5.2.1.8</ecNumber>
    </recommendedName>
</protein>
<evidence type="ECO:0000256" key="6">
    <source>
        <dbReference type="SAM" id="MobiDB-lite"/>
    </source>
</evidence>
<evidence type="ECO:0000256" key="4">
    <source>
        <dbReference type="ARBA" id="ARBA00023235"/>
    </source>
</evidence>
<proteinExistence type="predicted"/>
<dbReference type="OrthoDB" id="1902587at2759"/>
<dbReference type="Gene3D" id="3.10.50.40">
    <property type="match status" value="1"/>
</dbReference>
<dbReference type="PANTHER" id="PTHR43811">
    <property type="entry name" value="FKBP-TYPE PEPTIDYL-PROLYL CIS-TRANS ISOMERASE FKPA"/>
    <property type="match status" value="1"/>
</dbReference>
<comment type="catalytic activity">
    <reaction evidence="1 5">
        <text>[protein]-peptidylproline (omega=180) = [protein]-peptidylproline (omega=0)</text>
        <dbReference type="Rhea" id="RHEA:16237"/>
        <dbReference type="Rhea" id="RHEA-COMP:10747"/>
        <dbReference type="Rhea" id="RHEA-COMP:10748"/>
        <dbReference type="ChEBI" id="CHEBI:83833"/>
        <dbReference type="ChEBI" id="CHEBI:83834"/>
        <dbReference type="EC" id="5.2.1.8"/>
    </reaction>
</comment>
<gene>
    <name evidence="8" type="ORF">PSNMU_V1.4_AUG-EV-PASAV3_0117220</name>
</gene>
<dbReference type="PANTHER" id="PTHR43811:SF26">
    <property type="entry name" value="PEPTIDYL-PROLYL CIS-TRANS ISOMERASE FKBP16-1, CHLOROPLASTIC"/>
    <property type="match status" value="1"/>
</dbReference>
<evidence type="ECO:0000313" key="8">
    <source>
        <dbReference type="EMBL" id="VEU44598.1"/>
    </source>
</evidence>
<evidence type="ECO:0000256" key="1">
    <source>
        <dbReference type="ARBA" id="ARBA00000971"/>
    </source>
</evidence>
<evidence type="ECO:0000256" key="2">
    <source>
        <dbReference type="ARBA" id="ARBA00013194"/>
    </source>
</evidence>
<name>A0A448ZRD0_9STRA</name>
<sequence length="182" mass="19589">SSSSMATSGSSPYTGTPYTGDLVDPTRGEAVVELESGVTYRDLRMGTEGGPSVAEGDRVNIQWVLKRSNGYTIDASTNNDGVPFIFVVGGRTKQQHSHSQSQSQPQRAIAGLDEGIRGMAVGGIRRIVIPPSLAYVEGLDENSPGPVPVGFGPKQRIRRVMENRMDVPDESFLLDVKVTRIQ</sequence>
<evidence type="ECO:0000259" key="7">
    <source>
        <dbReference type="PROSITE" id="PS50059"/>
    </source>
</evidence>
<dbReference type="GO" id="GO:0003755">
    <property type="term" value="F:peptidyl-prolyl cis-trans isomerase activity"/>
    <property type="evidence" value="ECO:0007669"/>
    <property type="project" value="UniProtKB-KW"/>
</dbReference>